<dbReference type="EMBL" id="KN767954">
    <property type="protein sequence ID" value="KIH47268.1"/>
    <property type="molecule type" value="Genomic_DNA"/>
</dbReference>
<feature type="region of interest" description="Disordered" evidence="1">
    <location>
        <begin position="79"/>
        <end position="98"/>
    </location>
</feature>
<name>A0A0C2BTM4_9BILA</name>
<gene>
    <name evidence="2" type="ORF">ANCDUO_22672</name>
</gene>
<organism evidence="2 3">
    <name type="scientific">Ancylostoma duodenale</name>
    <dbReference type="NCBI Taxonomy" id="51022"/>
    <lineage>
        <taxon>Eukaryota</taxon>
        <taxon>Metazoa</taxon>
        <taxon>Ecdysozoa</taxon>
        <taxon>Nematoda</taxon>
        <taxon>Chromadorea</taxon>
        <taxon>Rhabditida</taxon>
        <taxon>Rhabditina</taxon>
        <taxon>Rhabditomorpha</taxon>
        <taxon>Strongyloidea</taxon>
        <taxon>Ancylostomatidae</taxon>
        <taxon>Ancylostomatinae</taxon>
        <taxon>Ancylostoma</taxon>
    </lineage>
</organism>
<feature type="region of interest" description="Disordered" evidence="1">
    <location>
        <begin position="35"/>
        <end position="67"/>
    </location>
</feature>
<evidence type="ECO:0000313" key="3">
    <source>
        <dbReference type="Proteomes" id="UP000054047"/>
    </source>
</evidence>
<feature type="compositionally biased region" description="Acidic residues" evidence="1">
    <location>
        <begin position="35"/>
        <end position="51"/>
    </location>
</feature>
<dbReference type="AlphaFoldDB" id="A0A0C2BTM4"/>
<feature type="compositionally biased region" description="Basic and acidic residues" evidence="1">
    <location>
        <begin position="52"/>
        <end position="67"/>
    </location>
</feature>
<sequence length="98" mass="11428">MKRIVHPPRTLENVGFFLPDGEVELDNEDYGLESAMVEDSDSGGQEEAEEDVSVRVKEEAQEKKERKPTYYELLQERMRQREAQAAEEQICEKKPRID</sequence>
<dbReference type="Proteomes" id="UP000054047">
    <property type="component" value="Unassembled WGS sequence"/>
</dbReference>
<proteinExistence type="predicted"/>
<dbReference type="OrthoDB" id="5872771at2759"/>
<protein>
    <submittedName>
        <fullName evidence="2">Uncharacterized protein</fullName>
    </submittedName>
</protein>
<accession>A0A0C2BTM4</accession>
<reference evidence="2 3" key="1">
    <citation type="submission" date="2013-12" db="EMBL/GenBank/DDBJ databases">
        <title>Draft genome of the parsitic nematode Ancylostoma duodenale.</title>
        <authorList>
            <person name="Mitreva M."/>
        </authorList>
    </citation>
    <scope>NUCLEOTIDE SEQUENCE [LARGE SCALE GENOMIC DNA]</scope>
    <source>
        <strain evidence="2 3">Zhejiang</strain>
    </source>
</reference>
<evidence type="ECO:0000256" key="1">
    <source>
        <dbReference type="SAM" id="MobiDB-lite"/>
    </source>
</evidence>
<keyword evidence="3" id="KW-1185">Reference proteome</keyword>
<evidence type="ECO:0000313" key="2">
    <source>
        <dbReference type="EMBL" id="KIH47268.1"/>
    </source>
</evidence>